<gene>
    <name evidence="2" type="ORF">MIMGU_mgv1a017165mg</name>
</gene>
<proteinExistence type="predicted"/>
<dbReference type="Proteomes" id="UP000030748">
    <property type="component" value="Unassembled WGS sequence"/>
</dbReference>
<sequence>MKNTTASPILVLFALLFITTFIPSSSKIYGVEAMEVQPSITRATITKRCGNTSCRKDADCINAHCGSRRCLAFVVKGERTKSCVTIPNTR</sequence>
<evidence type="ECO:0000256" key="1">
    <source>
        <dbReference type="SAM" id="SignalP"/>
    </source>
</evidence>
<feature type="signal peptide" evidence="1">
    <location>
        <begin position="1"/>
        <end position="26"/>
    </location>
</feature>
<evidence type="ECO:0000313" key="3">
    <source>
        <dbReference type="Proteomes" id="UP000030748"/>
    </source>
</evidence>
<dbReference type="EMBL" id="KI630969">
    <property type="protein sequence ID" value="EYU31479.1"/>
    <property type="molecule type" value="Genomic_DNA"/>
</dbReference>
<accession>A0A022QVA1</accession>
<keyword evidence="1" id="KW-0732">Signal</keyword>
<protein>
    <submittedName>
        <fullName evidence="2">Uncharacterized protein</fullName>
    </submittedName>
</protein>
<dbReference type="AlphaFoldDB" id="A0A022QVA1"/>
<name>A0A022QVA1_ERYGU</name>
<dbReference type="PhylomeDB" id="A0A022QVA1"/>
<feature type="chain" id="PRO_5001507576" evidence="1">
    <location>
        <begin position="27"/>
        <end position="90"/>
    </location>
</feature>
<evidence type="ECO:0000313" key="2">
    <source>
        <dbReference type="EMBL" id="EYU31479.1"/>
    </source>
</evidence>
<reference evidence="2 3" key="1">
    <citation type="journal article" date="2013" name="Proc. Natl. Acad. Sci. U.S.A.">
        <title>Fine-scale variation in meiotic recombination in Mimulus inferred from population shotgun sequencing.</title>
        <authorList>
            <person name="Hellsten U."/>
            <person name="Wright K.M."/>
            <person name="Jenkins J."/>
            <person name="Shu S."/>
            <person name="Yuan Y."/>
            <person name="Wessler S.R."/>
            <person name="Schmutz J."/>
            <person name="Willis J.H."/>
            <person name="Rokhsar D.S."/>
        </authorList>
    </citation>
    <scope>NUCLEOTIDE SEQUENCE [LARGE SCALE GENOMIC DNA]</scope>
    <source>
        <strain evidence="3">cv. DUN x IM62</strain>
    </source>
</reference>
<organism evidence="2 3">
    <name type="scientific">Erythranthe guttata</name>
    <name type="common">Yellow monkey flower</name>
    <name type="synonym">Mimulus guttatus</name>
    <dbReference type="NCBI Taxonomy" id="4155"/>
    <lineage>
        <taxon>Eukaryota</taxon>
        <taxon>Viridiplantae</taxon>
        <taxon>Streptophyta</taxon>
        <taxon>Embryophyta</taxon>
        <taxon>Tracheophyta</taxon>
        <taxon>Spermatophyta</taxon>
        <taxon>Magnoliopsida</taxon>
        <taxon>eudicotyledons</taxon>
        <taxon>Gunneridae</taxon>
        <taxon>Pentapetalae</taxon>
        <taxon>asterids</taxon>
        <taxon>lamiids</taxon>
        <taxon>Lamiales</taxon>
        <taxon>Phrymaceae</taxon>
        <taxon>Erythranthe</taxon>
    </lineage>
</organism>
<keyword evidence="3" id="KW-1185">Reference proteome</keyword>